<name>K8EJ16_9FIRM</name>
<evidence type="ECO:0008006" key="4">
    <source>
        <dbReference type="Google" id="ProtNLM"/>
    </source>
</evidence>
<organism evidence="2 3">
    <name type="scientific">Desulforamulus hydrothermalis Lam5 = DSM 18033</name>
    <dbReference type="NCBI Taxonomy" id="1121428"/>
    <lineage>
        <taxon>Bacteria</taxon>
        <taxon>Bacillati</taxon>
        <taxon>Bacillota</taxon>
        <taxon>Clostridia</taxon>
        <taxon>Eubacteriales</taxon>
        <taxon>Peptococcaceae</taxon>
        <taxon>Desulforamulus</taxon>
    </lineage>
</organism>
<dbReference type="Proteomes" id="UP000009315">
    <property type="component" value="Unassembled WGS sequence"/>
</dbReference>
<keyword evidence="1" id="KW-1133">Transmembrane helix</keyword>
<dbReference type="EMBL" id="CAOS01000011">
    <property type="protein sequence ID" value="CCO08596.1"/>
    <property type="molecule type" value="Genomic_DNA"/>
</dbReference>
<dbReference type="eggNOG" id="COG0577">
    <property type="taxonomic scope" value="Bacteria"/>
</dbReference>
<dbReference type="AlphaFoldDB" id="K8EJ16"/>
<sequence>MSVLTKKLLRTIRHTRGPFLAVVAVVMAGISLYIAMATSYYNLSRSQADFYRTYLFADYYFHVVQAPEQVVKQIAALPGVAKATGRLQKDLPLLRENNRRATVRLISYPIPMTGEVNQVQVLTGRLFNKYSQGGSMEILNRSQVCPG</sequence>
<evidence type="ECO:0000313" key="2">
    <source>
        <dbReference type="EMBL" id="CCO08596.1"/>
    </source>
</evidence>
<gene>
    <name evidence="2" type="ORF">DESHY_40146</name>
</gene>
<feature type="transmembrane region" description="Helical" evidence="1">
    <location>
        <begin position="20"/>
        <end position="41"/>
    </location>
</feature>
<evidence type="ECO:0000313" key="3">
    <source>
        <dbReference type="Proteomes" id="UP000009315"/>
    </source>
</evidence>
<keyword evidence="3" id="KW-1185">Reference proteome</keyword>
<protein>
    <recommendedName>
        <fullName evidence="4">ABC transporter permease</fullName>
    </recommendedName>
</protein>
<evidence type="ECO:0000256" key="1">
    <source>
        <dbReference type="SAM" id="Phobius"/>
    </source>
</evidence>
<comment type="caution">
    <text evidence="2">The sequence shown here is derived from an EMBL/GenBank/DDBJ whole genome shotgun (WGS) entry which is preliminary data.</text>
</comment>
<keyword evidence="1" id="KW-0472">Membrane</keyword>
<reference evidence="2 3" key="1">
    <citation type="journal article" date="2013" name="Genome Announc.">
        <title>Genome Sequence of the Sulfate-Reducing Bacterium Desulfotomaculum hydrothermale Lam5(T).</title>
        <authorList>
            <person name="Amin O."/>
            <person name="Fardeau M.L."/>
            <person name="Valette O."/>
            <person name="Hirschler-Rea A."/>
            <person name="Barbe V."/>
            <person name="Medigue C."/>
            <person name="Vacherie B."/>
            <person name="Ollivier B."/>
            <person name="Bertin P.N."/>
            <person name="Dolla A."/>
        </authorList>
    </citation>
    <scope>NUCLEOTIDE SEQUENCE [LARGE SCALE GENOMIC DNA]</scope>
    <source>
        <strain evidence="3">Lam5 / DSM 18033</strain>
    </source>
</reference>
<dbReference type="STRING" id="1121428.DESHY_40146"/>
<proteinExistence type="predicted"/>
<keyword evidence="1" id="KW-0812">Transmembrane</keyword>
<dbReference type="RefSeq" id="WP_008412100.1">
    <property type="nucleotide sequence ID" value="NZ_CAOS01000011.1"/>
</dbReference>
<accession>K8EJ16</accession>